<name>A0ABV5G994_9MICC</name>
<feature type="region of interest" description="Disordered" evidence="1">
    <location>
        <begin position="1"/>
        <end position="27"/>
    </location>
</feature>
<keyword evidence="3" id="KW-1185">Reference proteome</keyword>
<evidence type="ECO:0000313" key="2">
    <source>
        <dbReference type="EMBL" id="MFB9075495.1"/>
    </source>
</evidence>
<accession>A0ABV5G994</accession>
<dbReference type="EMBL" id="JBHMFI010000023">
    <property type="protein sequence ID" value="MFB9075495.1"/>
    <property type="molecule type" value="Genomic_DNA"/>
</dbReference>
<reference evidence="2 3" key="1">
    <citation type="submission" date="2024-09" db="EMBL/GenBank/DDBJ databases">
        <authorList>
            <person name="Sun Q."/>
            <person name="Mori K."/>
        </authorList>
    </citation>
    <scope>NUCLEOTIDE SEQUENCE [LARGE SCALE GENOMIC DNA]</scope>
    <source>
        <strain evidence="2 3">CCM 7609</strain>
    </source>
</reference>
<comment type="caution">
    <text evidence="2">The sequence shown here is derived from an EMBL/GenBank/DDBJ whole genome shotgun (WGS) entry which is preliminary data.</text>
</comment>
<proteinExistence type="predicted"/>
<dbReference type="Proteomes" id="UP001589575">
    <property type="component" value="Unassembled WGS sequence"/>
</dbReference>
<sequence>MTGQQALPVTENSGRIPIQPSPAPWPLPPPSRLSGYFLRWPSSC</sequence>
<evidence type="ECO:0000256" key="1">
    <source>
        <dbReference type="SAM" id="MobiDB-lite"/>
    </source>
</evidence>
<protein>
    <submittedName>
        <fullName evidence="2">Uncharacterized protein</fullName>
    </submittedName>
</protein>
<feature type="compositionally biased region" description="Polar residues" evidence="1">
    <location>
        <begin position="1"/>
        <end position="13"/>
    </location>
</feature>
<gene>
    <name evidence="2" type="ORF">ACFFX0_31770</name>
</gene>
<organism evidence="2 3">
    <name type="scientific">Citricoccus parietis</name>
    <dbReference type="NCBI Taxonomy" id="592307"/>
    <lineage>
        <taxon>Bacteria</taxon>
        <taxon>Bacillati</taxon>
        <taxon>Actinomycetota</taxon>
        <taxon>Actinomycetes</taxon>
        <taxon>Micrococcales</taxon>
        <taxon>Micrococcaceae</taxon>
        <taxon>Citricoccus</taxon>
    </lineage>
</organism>
<evidence type="ECO:0000313" key="3">
    <source>
        <dbReference type="Proteomes" id="UP001589575"/>
    </source>
</evidence>